<name>A0AA88MLL6_TACVA</name>
<dbReference type="AlphaFoldDB" id="A0AA88MLL6"/>
<sequence length="256" mass="29563">MSHNPTQDYSHKELAKILGLLTYNLIAQAKMDEEKILACNRNYPVQAETQSQRETADGKDTQEELRQAKALLIRAETELKDRVAKAKAYERHLQSDPEKEIPNVEFPLTSGLIPPKQESTWWETFQETPLSSHSVVPNELDKLARNIPTFTPDPAGGYDIHAYLQGIDFHLQTVANVTTRDQLYLLRITSSREVRSFVDRQPDKIKEDYQQLQEPLIKRFSDPESEQGLFTALDLKQSRHETTRAYYNRLLLRSPK</sequence>
<organism evidence="1 2">
    <name type="scientific">Tachysurus vachellii</name>
    <name type="common">Darkbarbel catfish</name>
    <name type="synonym">Pelteobagrus vachellii</name>
    <dbReference type="NCBI Taxonomy" id="175792"/>
    <lineage>
        <taxon>Eukaryota</taxon>
        <taxon>Metazoa</taxon>
        <taxon>Chordata</taxon>
        <taxon>Craniata</taxon>
        <taxon>Vertebrata</taxon>
        <taxon>Euteleostomi</taxon>
        <taxon>Actinopterygii</taxon>
        <taxon>Neopterygii</taxon>
        <taxon>Teleostei</taxon>
        <taxon>Ostariophysi</taxon>
        <taxon>Siluriformes</taxon>
        <taxon>Bagridae</taxon>
        <taxon>Tachysurus</taxon>
    </lineage>
</organism>
<comment type="caution">
    <text evidence="1">The sequence shown here is derived from an EMBL/GenBank/DDBJ whole genome shotgun (WGS) entry which is preliminary data.</text>
</comment>
<proteinExistence type="predicted"/>
<gene>
    <name evidence="1" type="ORF">Q7C36_013788</name>
</gene>
<accession>A0AA88MLL6</accession>
<dbReference type="EMBL" id="JAVHJS010000013">
    <property type="protein sequence ID" value="KAK2838974.1"/>
    <property type="molecule type" value="Genomic_DNA"/>
</dbReference>
<keyword evidence="2" id="KW-1185">Reference proteome</keyword>
<dbReference type="Proteomes" id="UP001187315">
    <property type="component" value="Unassembled WGS sequence"/>
</dbReference>
<protein>
    <submittedName>
        <fullName evidence="1">Uncharacterized protein</fullName>
    </submittedName>
</protein>
<evidence type="ECO:0000313" key="1">
    <source>
        <dbReference type="EMBL" id="KAK2838974.1"/>
    </source>
</evidence>
<evidence type="ECO:0000313" key="2">
    <source>
        <dbReference type="Proteomes" id="UP001187315"/>
    </source>
</evidence>
<reference evidence="1" key="1">
    <citation type="submission" date="2023-08" db="EMBL/GenBank/DDBJ databases">
        <title>Pelteobagrus vachellii genome.</title>
        <authorList>
            <person name="Liu H."/>
        </authorList>
    </citation>
    <scope>NUCLEOTIDE SEQUENCE</scope>
    <source>
        <strain evidence="1">PRFRI_2022a</strain>
        <tissue evidence="1">Muscle</tissue>
    </source>
</reference>